<name>A0ABQ1KW97_9GAMM</name>
<evidence type="ECO:0000256" key="8">
    <source>
        <dbReference type="ARBA" id="ARBA00048617"/>
    </source>
</evidence>
<protein>
    <recommendedName>
        <fullName evidence="7 9">Uroporphyrinogen-III synthase</fullName>
        <ecNumber evidence="3 9">4.2.1.75</ecNumber>
    </recommendedName>
</protein>
<evidence type="ECO:0000256" key="5">
    <source>
        <dbReference type="ARBA" id="ARBA00023244"/>
    </source>
</evidence>
<keyword evidence="5 9" id="KW-0627">Porphyrin biosynthesis</keyword>
<evidence type="ECO:0000313" key="11">
    <source>
        <dbReference type="EMBL" id="GGC09580.1"/>
    </source>
</evidence>
<dbReference type="PANTHER" id="PTHR38042">
    <property type="entry name" value="UROPORPHYRINOGEN-III SYNTHASE, CHLOROPLASTIC"/>
    <property type="match status" value="1"/>
</dbReference>
<dbReference type="Gene3D" id="3.40.50.10090">
    <property type="match status" value="2"/>
</dbReference>
<evidence type="ECO:0000256" key="3">
    <source>
        <dbReference type="ARBA" id="ARBA00013109"/>
    </source>
</evidence>
<dbReference type="RefSeq" id="WP_229680864.1">
    <property type="nucleotide sequence ID" value="NZ_BMIJ01000009.1"/>
</dbReference>
<dbReference type="Pfam" id="PF02602">
    <property type="entry name" value="HEM4"/>
    <property type="match status" value="1"/>
</dbReference>
<dbReference type="InterPro" id="IPR036108">
    <property type="entry name" value="4pyrrol_syn_uPrphyn_synt_sf"/>
</dbReference>
<keyword evidence="12" id="KW-1185">Reference proteome</keyword>
<comment type="caution">
    <text evidence="11">The sequence shown here is derived from an EMBL/GenBank/DDBJ whole genome shotgun (WGS) entry which is preliminary data.</text>
</comment>
<dbReference type="EC" id="4.2.1.75" evidence="3 9"/>
<proteinExistence type="inferred from homology"/>
<dbReference type="CDD" id="cd06578">
    <property type="entry name" value="HemD"/>
    <property type="match status" value="1"/>
</dbReference>
<organism evidence="11 12">
    <name type="scientific">Marinobacterium zhoushanense</name>
    <dbReference type="NCBI Taxonomy" id="1679163"/>
    <lineage>
        <taxon>Bacteria</taxon>
        <taxon>Pseudomonadati</taxon>
        <taxon>Pseudomonadota</taxon>
        <taxon>Gammaproteobacteria</taxon>
        <taxon>Oceanospirillales</taxon>
        <taxon>Oceanospirillaceae</taxon>
        <taxon>Marinobacterium</taxon>
    </lineage>
</organism>
<evidence type="ECO:0000313" key="12">
    <source>
        <dbReference type="Proteomes" id="UP000629025"/>
    </source>
</evidence>
<dbReference type="SUPFAM" id="SSF69618">
    <property type="entry name" value="HemD-like"/>
    <property type="match status" value="1"/>
</dbReference>
<comment type="similarity">
    <text evidence="2 9">Belongs to the uroporphyrinogen-III synthase family.</text>
</comment>
<feature type="domain" description="Tetrapyrrole biosynthesis uroporphyrinogen III synthase" evidence="10">
    <location>
        <begin position="25"/>
        <end position="251"/>
    </location>
</feature>
<dbReference type="InterPro" id="IPR003754">
    <property type="entry name" value="4pyrrol_synth_uPrphyn_synth"/>
</dbReference>
<evidence type="ECO:0000256" key="7">
    <source>
        <dbReference type="ARBA" id="ARBA00040167"/>
    </source>
</evidence>
<evidence type="ECO:0000256" key="2">
    <source>
        <dbReference type="ARBA" id="ARBA00008133"/>
    </source>
</evidence>
<keyword evidence="4 9" id="KW-0456">Lyase</keyword>
<gene>
    <name evidence="11" type="primary">hemD</name>
    <name evidence="11" type="ORF">GCM10011352_40010</name>
</gene>
<accession>A0ABQ1KW97</accession>
<evidence type="ECO:0000259" key="10">
    <source>
        <dbReference type="Pfam" id="PF02602"/>
    </source>
</evidence>
<dbReference type="EMBL" id="BMIJ01000009">
    <property type="protein sequence ID" value="GGC09580.1"/>
    <property type="molecule type" value="Genomic_DNA"/>
</dbReference>
<sequence>MAEQPLHGMRVLVTRPVHQARSQIERLHTLGAEAVALPLLEIVPVTEAEHVAFNAIKSKILDLDLYTGVIFVSPNAARIGGQWIDAYWPQLPIGVHWLAIGAATADSLEACGIPAHYVNGGYDSEALLCDPLLQQVAEQRFLIMRGEGGRELLADTLRARGAQVDYADLYRRTCPRYSPDLIKRTIFAQGLSAILITSGEALSNLLELAGTEPDLLSTELIVPSQRIAAIAEARGFTRIRIADGPDDTSMIRALRPAD</sequence>
<evidence type="ECO:0000256" key="9">
    <source>
        <dbReference type="RuleBase" id="RU366031"/>
    </source>
</evidence>
<comment type="catalytic activity">
    <reaction evidence="8 9">
        <text>hydroxymethylbilane = uroporphyrinogen III + H2O</text>
        <dbReference type="Rhea" id="RHEA:18965"/>
        <dbReference type="ChEBI" id="CHEBI:15377"/>
        <dbReference type="ChEBI" id="CHEBI:57308"/>
        <dbReference type="ChEBI" id="CHEBI:57845"/>
        <dbReference type="EC" id="4.2.1.75"/>
    </reaction>
</comment>
<dbReference type="Proteomes" id="UP000629025">
    <property type="component" value="Unassembled WGS sequence"/>
</dbReference>
<dbReference type="PANTHER" id="PTHR38042:SF1">
    <property type="entry name" value="UROPORPHYRINOGEN-III SYNTHASE, CHLOROPLASTIC"/>
    <property type="match status" value="1"/>
</dbReference>
<dbReference type="InterPro" id="IPR039793">
    <property type="entry name" value="UROS/Hem4"/>
</dbReference>
<comment type="pathway">
    <text evidence="1 9">Porphyrin-containing compound metabolism; protoporphyrin-IX biosynthesis; coproporphyrinogen-III from 5-aminolevulinate: step 3/4.</text>
</comment>
<reference evidence="12" key="1">
    <citation type="journal article" date="2019" name="Int. J. Syst. Evol. Microbiol.">
        <title>The Global Catalogue of Microorganisms (GCM) 10K type strain sequencing project: providing services to taxonomists for standard genome sequencing and annotation.</title>
        <authorList>
            <consortium name="The Broad Institute Genomics Platform"/>
            <consortium name="The Broad Institute Genome Sequencing Center for Infectious Disease"/>
            <person name="Wu L."/>
            <person name="Ma J."/>
        </authorList>
    </citation>
    <scope>NUCLEOTIDE SEQUENCE [LARGE SCALE GENOMIC DNA]</scope>
    <source>
        <strain evidence="12">CGMCC 1.15341</strain>
    </source>
</reference>
<evidence type="ECO:0000256" key="1">
    <source>
        <dbReference type="ARBA" id="ARBA00004772"/>
    </source>
</evidence>
<comment type="function">
    <text evidence="6 9">Catalyzes cyclization of the linear tetrapyrrole, hydroxymethylbilane, to the macrocyclic uroporphyrinogen III.</text>
</comment>
<evidence type="ECO:0000256" key="6">
    <source>
        <dbReference type="ARBA" id="ARBA00037589"/>
    </source>
</evidence>
<evidence type="ECO:0000256" key="4">
    <source>
        <dbReference type="ARBA" id="ARBA00023239"/>
    </source>
</evidence>